<keyword evidence="2" id="KW-1185">Reference proteome</keyword>
<gene>
    <name evidence="1" type="ORF">SAMN05216555_10254</name>
</gene>
<dbReference type="Proteomes" id="UP000182130">
    <property type="component" value="Unassembled WGS sequence"/>
</dbReference>
<dbReference type="RefSeq" id="WP_245679743.1">
    <property type="nucleotide sequence ID" value="NZ_FNEI01000002.1"/>
</dbReference>
<dbReference type="EMBL" id="FNEI01000002">
    <property type="protein sequence ID" value="SDI35483.1"/>
    <property type="molecule type" value="Genomic_DNA"/>
</dbReference>
<accession>A0A1G8JWK7</accession>
<name>A0A1G8JWK7_9MICC</name>
<proteinExistence type="predicted"/>
<evidence type="ECO:0000313" key="2">
    <source>
        <dbReference type="Proteomes" id="UP000182130"/>
    </source>
</evidence>
<reference evidence="2" key="1">
    <citation type="submission" date="2016-10" db="EMBL/GenBank/DDBJ databases">
        <authorList>
            <person name="Varghese N."/>
            <person name="Submissions S."/>
        </authorList>
    </citation>
    <scope>NUCLEOTIDE SEQUENCE [LARGE SCALE GENOMIC DNA]</scope>
    <source>
        <strain evidence="2">CGMCC 1.10783</strain>
    </source>
</reference>
<dbReference type="AlphaFoldDB" id="A0A1G8JWK7"/>
<sequence length="83" mass="9425">MNFEEPLEMAQWWRRLTPATQQWLIDNNGDAVPAHIVREIVDVGGSIASEAWWSGETDSSGYHFSDDAIDWIEAVGNHETPNR</sequence>
<evidence type="ECO:0000313" key="1">
    <source>
        <dbReference type="EMBL" id="SDI35483.1"/>
    </source>
</evidence>
<organism evidence="1 2">
    <name type="scientific">Arthrobacter cupressi</name>
    <dbReference type="NCBI Taxonomy" id="1045773"/>
    <lineage>
        <taxon>Bacteria</taxon>
        <taxon>Bacillati</taxon>
        <taxon>Actinomycetota</taxon>
        <taxon>Actinomycetes</taxon>
        <taxon>Micrococcales</taxon>
        <taxon>Micrococcaceae</taxon>
        <taxon>Arthrobacter</taxon>
    </lineage>
</organism>
<protein>
    <submittedName>
        <fullName evidence="1">Uncharacterized protein</fullName>
    </submittedName>
</protein>